<keyword evidence="1" id="KW-1133">Transmembrane helix</keyword>
<dbReference type="InParanoid" id="A0A059CQJ6"/>
<evidence type="ECO:0000256" key="1">
    <source>
        <dbReference type="SAM" id="Phobius"/>
    </source>
</evidence>
<evidence type="ECO:0000313" key="2">
    <source>
        <dbReference type="EMBL" id="KCW80230.1"/>
    </source>
</evidence>
<gene>
    <name evidence="2" type="ORF">EUGRSUZ_C01578</name>
</gene>
<protein>
    <recommendedName>
        <fullName evidence="3">Pentatricopeptide repeat-containing protein</fullName>
    </recommendedName>
</protein>
<keyword evidence="1" id="KW-0812">Transmembrane</keyword>
<sequence length="176" mass="20083">MFTEAINGNRSEGKIMDLKEPIISKIIFLSYFFFSFLSFFLCLFFLPQPHAKTSLSTLNDFLHALSCLNHCVPRKSTLDMPIACLCRLGNLKKALHAIEMMVHSGFGFKNRNRTPRARLATFNPQSAKYALKHCQAAAQKRKSDHPQLLEFFVHMVEVKSLARRTTFPTPKSTTNN</sequence>
<feature type="transmembrane region" description="Helical" evidence="1">
    <location>
        <begin position="26"/>
        <end position="46"/>
    </location>
</feature>
<keyword evidence="1" id="KW-0472">Membrane</keyword>
<reference evidence="2" key="1">
    <citation type="submission" date="2013-07" db="EMBL/GenBank/DDBJ databases">
        <title>The genome of Eucalyptus grandis.</title>
        <authorList>
            <person name="Schmutz J."/>
            <person name="Hayes R."/>
            <person name="Myburg A."/>
            <person name="Tuskan G."/>
            <person name="Grattapaglia D."/>
            <person name="Rokhsar D.S."/>
        </authorList>
    </citation>
    <scope>NUCLEOTIDE SEQUENCE</scope>
    <source>
        <tissue evidence="2">Leaf extractions</tissue>
    </source>
</reference>
<dbReference type="AlphaFoldDB" id="A0A059CQJ6"/>
<dbReference type="Gramene" id="KCW80230">
    <property type="protein sequence ID" value="KCW80230"/>
    <property type="gene ID" value="EUGRSUZ_C01578"/>
</dbReference>
<organism evidence="2">
    <name type="scientific">Eucalyptus grandis</name>
    <name type="common">Flooded gum</name>
    <dbReference type="NCBI Taxonomy" id="71139"/>
    <lineage>
        <taxon>Eukaryota</taxon>
        <taxon>Viridiplantae</taxon>
        <taxon>Streptophyta</taxon>
        <taxon>Embryophyta</taxon>
        <taxon>Tracheophyta</taxon>
        <taxon>Spermatophyta</taxon>
        <taxon>Magnoliopsida</taxon>
        <taxon>eudicotyledons</taxon>
        <taxon>Gunneridae</taxon>
        <taxon>Pentapetalae</taxon>
        <taxon>rosids</taxon>
        <taxon>malvids</taxon>
        <taxon>Myrtales</taxon>
        <taxon>Myrtaceae</taxon>
        <taxon>Myrtoideae</taxon>
        <taxon>Eucalypteae</taxon>
        <taxon>Eucalyptus</taxon>
    </lineage>
</organism>
<dbReference type="EMBL" id="KK198755">
    <property type="protein sequence ID" value="KCW80230.1"/>
    <property type="molecule type" value="Genomic_DNA"/>
</dbReference>
<accession>A0A059CQJ6</accession>
<proteinExistence type="predicted"/>
<name>A0A059CQJ6_EUCGR</name>
<evidence type="ECO:0008006" key="3">
    <source>
        <dbReference type="Google" id="ProtNLM"/>
    </source>
</evidence>